<reference evidence="2 3" key="1">
    <citation type="journal article" date="2022" name="Nat. Plants">
        <title>Genomes of leafy and leafless Platanthera orchids illuminate the evolution of mycoheterotrophy.</title>
        <authorList>
            <person name="Li M.H."/>
            <person name="Liu K.W."/>
            <person name="Li Z."/>
            <person name="Lu H.C."/>
            <person name="Ye Q.L."/>
            <person name="Zhang D."/>
            <person name="Wang J.Y."/>
            <person name="Li Y.F."/>
            <person name="Zhong Z.M."/>
            <person name="Liu X."/>
            <person name="Yu X."/>
            <person name="Liu D.K."/>
            <person name="Tu X.D."/>
            <person name="Liu B."/>
            <person name="Hao Y."/>
            <person name="Liao X.Y."/>
            <person name="Jiang Y.T."/>
            <person name="Sun W.H."/>
            <person name="Chen J."/>
            <person name="Chen Y.Q."/>
            <person name="Ai Y."/>
            <person name="Zhai J.W."/>
            <person name="Wu S.S."/>
            <person name="Zhou Z."/>
            <person name="Hsiao Y.Y."/>
            <person name="Wu W.L."/>
            <person name="Chen Y.Y."/>
            <person name="Lin Y.F."/>
            <person name="Hsu J.L."/>
            <person name="Li C.Y."/>
            <person name="Wang Z.W."/>
            <person name="Zhao X."/>
            <person name="Zhong W.Y."/>
            <person name="Ma X.K."/>
            <person name="Ma L."/>
            <person name="Huang J."/>
            <person name="Chen G.Z."/>
            <person name="Huang M.Z."/>
            <person name="Huang L."/>
            <person name="Peng D.H."/>
            <person name="Luo Y.B."/>
            <person name="Zou S.Q."/>
            <person name="Chen S.P."/>
            <person name="Lan S."/>
            <person name="Tsai W.C."/>
            <person name="Van de Peer Y."/>
            <person name="Liu Z.J."/>
        </authorList>
    </citation>
    <scope>NUCLEOTIDE SEQUENCE [LARGE SCALE GENOMIC DNA]</scope>
    <source>
        <strain evidence="2">Lor287</strain>
    </source>
</reference>
<dbReference type="EMBL" id="JBBWWQ010000018">
    <property type="protein sequence ID" value="KAK8921840.1"/>
    <property type="molecule type" value="Genomic_DNA"/>
</dbReference>
<protein>
    <submittedName>
        <fullName evidence="2">Uncharacterized protein</fullName>
    </submittedName>
</protein>
<proteinExistence type="predicted"/>
<name>A0AAP0B0J9_9ASPA</name>
<evidence type="ECO:0000313" key="3">
    <source>
        <dbReference type="Proteomes" id="UP001418222"/>
    </source>
</evidence>
<evidence type="ECO:0000256" key="1">
    <source>
        <dbReference type="SAM" id="MobiDB-lite"/>
    </source>
</evidence>
<dbReference type="Proteomes" id="UP001418222">
    <property type="component" value="Unassembled WGS sequence"/>
</dbReference>
<comment type="caution">
    <text evidence="2">The sequence shown here is derived from an EMBL/GenBank/DDBJ whole genome shotgun (WGS) entry which is preliminary data.</text>
</comment>
<dbReference type="AlphaFoldDB" id="A0AAP0B0J9"/>
<sequence>MCRLHWRKKTSQAMSFLPECCPRSRRLEFRLSAGGRPEFRRGRRVRPLLGCAVGRGGRGFNCCRVAPLEVGEEDSTVVGLRRGRRRPGFLRGRRMVRPVAGIAYAGLHSAALVAVTQSPAPPHAPPSESYSTPRPLAFCPTVQVGQFRRVKQAGRPPPKSSVRRAGPLPPGVASEPRDPVPLALSEACSVDAFGAWR</sequence>
<evidence type="ECO:0000313" key="2">
    <source>
        <dbReference type="EMBL" id="KAK8921840.1"/>
    </source>
</evidence>
<feature type="region of interest" description="Disordered" evidence="1">
    <location>
        <begin position="150"/>
        <end position="180"/>
    </location>
</feature>
<gene>
    <name evidence="2" type="ORF">KSP39_PZI020635</name>
</gene>
<accession>A0AAP0B0J9</accession>
<keyword evidence="3" id="KW-1185">Reference proteome</keyword>
<organism evidence="2 3">
    <name type="scientific">Platanthera zijinensis</name>
    <dbReference type="NCBI Taxonomy" id="2320716"/>
    <lineage>
        <taxon>Eukaryota</taxon>
        <taxon>Viridiplantae</taxon>
        <taxon>Streptophyta</taxon>
        <taxon>Embryophyta</taxon>
        <taxon>Tracheophyta</taxon>
        <taxon>Spermatophyta</taxon>
        <taxon>Magnoliopsida</taxon>
        <taxon>Liliopsida</taxon>
        <taxon>Asparagales</taxon>
        <taxon>Orchidaceae</taxon>
        <taxon>Orchidoideae</taxon>
        <taxon>Orchideae</taxon>
        <taxon>Orchidinae</taxon>
        <taxon>Platanthera</taxon>
    </lineage>
</organism>